<evidence type="ECO:0000313" key="3">
    <source>
        <dbReference type="EMBL" id="EDW23944.1"/>
    </source>
</evidence>
<dbReference type="PhylomeDB" id="B4G6C4"/>
<dbReference type="Proteomes" id="UP000008744">
    <property type="component" value="Unassembled WGS sequence"/>
</dbReference>
<name>B4G6C4_DROPE</name>
<dbReference type="EMBL" id="CH479179">
    <property type="protein sequence ID" value="EDW23944.1"/>
    <property type="molecule type" value="Genomic_DNA"/>
</dbReference>
<feature type="compositionally biased region" description="Low complexity" evidence="1">
    <location>
        <begin position="170"/>
        <end position="181"/>
    </location>
</feature>
<feature type="compositionally biased region" description="Basic and acidic residues" evidence="1">
    <location>
        <begin position="418"/>
        <end position="427"/>
    </location>
</feature>
<dbReference type="HOGENOM" id="CLU_050288_0_0_1"/>
<evidence type="ECO:0000313" key="4">
    <source>
        <dbReference type="Proteomes" id="UP000008744"/>
    </source>
</evidence>
<reference evidence="3 4" key="1">
    <citation type="journal article" date="2007" name="Nature">
        <title>Evolution of genes and genomes on the Drosophila phylogeny.</title>
        <authorList>
            <consortium name="Drosophila 12 Genomes Consortium"/>
            <person name="Clark A.G."/>
            <person name="Eisen M.B."/>
            <person name="Smith D.R."/>
            <person name="Bergman C.M."/>
            <person name="Oliver B."/>
            <person name="Markow T.A."/>
            <person name="Kaufman T.C."/>
            <person name="Kellis M."/>
            <person name="Gelbart W."/>
            <person name="Iyer V.N."/>
            <person name="Pollard D.A."/>
            <person name="Sackton T.B."/>
            <person name="Larracuente A.M."/>
            <person name="Singh N.D."/>
            <person name="Abad J.P."/>
            <person name="Abt D.N."/>
            <person name="Adryan B."/>
            <person name="Aguade M."/>
            <person name="Akashi H."/>
            <person name="Anderson W.W."/>
            <person name="Aquadro C.F."/>
            <person name="Ardell D.H."/>
            <person name="Arguello R."/>
            <person name="Artieri C.G."/>
            <person name="Barbash D.A."/>
            <person name="Barker D."/>
            <person name="Barsanti P."/>
            <person name="Batterham P."/>
            <person name="Batzoglou S."/>
            <person name="Begun D."/>
            <person name="Bhutkar A."/>
            <person name="Blanco E."/>
            <person name="Bosak S.A."/>
            <person name="Bradley R.K."/>
            <person name="Brand A.D."/>
            <person name="Brent M.R."/>
            <person name="Brooks A.N."/>
            <person name="Brown R.H."/>
            <person name="Butlin R.K."/>
            <person name="Caggese C."/>
            <person name="Calvi B.R."/>
            <person name="Bernardo de Carvalho A."/>
            <person name="Caspi A."/>
            <person name="Castrezana S."/>
            <person name="Celniker S.E."/>
            <person name="Chang J.L."/>
            <person name="Chapple C."/>
            <person name="Chatterji S."/>
            <person name="Chinwalla A."/>
            <person name="Civetta A."/>
            <person name="Clifton S.W."/>
            <person name="Comeron J.M."/>
            <person name="Costello J.C."/>
            <person name="Coyne J.A."/>
            <person name="Daub J."/>
            <person name="David R.G."/>
            <person name="Delcher A.L."/>
            <person name="Delehaunty K."/>
            <person name="Do C.B."/>
            <person name="Ebling H."/>
            <person name="Edwards K."/>
            <person name="Eickbush T."/>
            <person name="Evans J.D."/>
            <person name="Filipski A."/>
            <person name="Findeiss S."/>
            <person name="Freyhult E."/>
            <person name="Fulton L."/>
            <person name="Fulton R."/>
            <person name="Garcia A.C."/>
            <person name="Gardiner A."/>
            <person name="Garfield D.A."/>
            <person name="Garvin B.E."/>
            <person name="Gibson G."/>
            <person name="Gilbert D."/>
            <person name="Gnerre S."/>
            <person name="Godfrey J."/>
            <person name="Good R."/>
            <person name="Gotea V."/>
            <person name="Gravely B."/>
            <person name="Greenberg A.J."/>
            <person name="Griffiths-Jones S."/>
            <person name="Gross S."/>
            <person name="Guigo R."/>
            <person name="Gustafson E.A."/>
            <person name="Haerty W."/>
            <person name="Hahn M.W."/>
            <person name="Halligan D.L."/>
            <person name="Halpern A.L."/>
            <person name="Halter G.M."/>
            <person name="Han M.V."/>
            <person name="Heger A."/>
            <person name="Hillier L."/>
            <person name="Hinrichs A.S."/>
            <person name="Holmes I."/>
            <person name="Hoskins R.A."/>
            <person name="Hubisz M.J."/>
            <person name="Hultmark D."/>
            <person name="Huntley M.A."/>
            <person name="Jaffe D.B."/>
            <person name="Jagadeeshan S."/>
            <person name="Jeck W.R."/>
            <person name="Johnson J."/>
            <person name="Jones C.D."/>
            <person name="Jordan W.C."/>
            <person name="Karpen G.H."/>
            <person name="Kataoka E."/>
            <person name="Keightley P.D."/>
            <person name="Kheradpour P."/>
            <person name="Kirkness E.F."/>
            <person name="Koerich L.B."/>
            <person name="Kristiansen K."/>
            <person name="Kudrna D."/>
            <person name="Kulathinal R.J."/>
            <person name="Kumar S."/>
            <person name="Kwok R."/>
            <person name="Lander E."/>
            <person name="Langley C.H."/>
            <person name="Lapoint R."/>
            <person name="Lazzaro B.P."/>
            <person name="Lee S.J."/>
            <person name="Levesque L."/>
            <person name="Li R."/>
            <person name="Lin C.F."/>
            <person name="Lin M.F."/>
            <person name="Lindblad-Toh K."/>
            <person name="Llopart A."/>
            <person name="Long M."/>
            <person name="Low L."/>
            <person name="Lozovsky E."/>
            <person name="Lu J."/>
            <person name="Luo M."/>
            <person name="Machado C.A."/>
            <person name="Makalowski W."/>
            <person name="Marzo M."/>
            <person name="Matsuda M."/>
            <person name="Matzkin L."/>
            <person name="McAllister B."/>
            <person name="McBride C.S."/>
            <person name="McKernan B."/>
            <person name="McKernan K."/>
            <person name="Mendez-Lago M."/>
            <person name="Minx P."/>
            <person name="Mollenhauer M.U."/>
            <person name="Montooth K."/>
            <person name="Mount S.M."/>
            <person name="Mu X."/>
            <person name="Myers E."/>
            <person name="Negre B."/>
            <person name="Newfeld S."/>
            <person name="Nielsen R."/>
            <person name="Noor M.A."/>
            <person name="O'Grady P."/>
            <person name="Pachter L."/>
            <person name="Papaceit M."/>
            <person name="Parisi M.J."/>
            <person name="Parisi M."/>
            <person name="Parts L."/>
            <person name="Pedersen J.S."/>
            <person name="Pesole G."/>
            <person name="Phillippy A.M."/>
            <person name="Ponting C.P."/>
            <person name="Pop M."/>
            <person name="Porcelli D."/>
            <person name="Powell J.R."/>
            <person name="Prohaska S."/>
            <person name="Pruitt K."/>
            <person name="Puig M."/>
            <person name="Quesneville H."/>
            <person name="Ram K.R."/>
            <person name="Rand D."/>
            <person name="Rasmussen M.D."/>
            <person name="Reed L.K."/>
            <person name="Reenan R."/>
            <person name="Reily A."/>
            <person name="Remington K.A."/>
            <person name="Rieger T.T."/>
            <person name="Ritchie M.G."/>
            <person name="Robin C."/>
            <person name="Rogers Y.H."/>
            <person name="Rohde C."/>
            <person name="Rozas J."/>
            <person name="Rubenfield M.J."/>
            <person name="Ruiz A."/>
            <person name="Russo S."/>
            <person name="Salzberg S.L."/>
            <person name="Sanchez-Gracia A."/>
            <person name="Saranga D.J."/>
            <person name="Sato H."/>
            <person name="Schaeffer S.W."/>
            <person name="Schatz M.C."/>
            <person name="Schlenke T."/>
            <person name="Schwartz R."/>
            <person name="Segarra C."/>
            <person name="Singh R.S."/>
            <person name="Sirot L."/>
            <person name="Sirota M."/>
            <person name="Sisneros N.B."/>
            <person name="Smith C.D."/>
            <person name="Smith T.F."/>
            <person name="Spieth J."/>
            <person name="Stage D.E."/>
            <person name="Stark A."/>
            <person name="Stephan W."/>
            <person name="Strausberg R.L."/>
            <person name="Strempel S."/>
            <person name="Sturgill D."/>
            <person name="Sutton G."/>
            <person name="Sutton G.G."/>
            <person name="Tao W."/>
            <person name="Teichmann S."/>
            <person name="Tobari Y.N."/>
            <person name="Tomimura Y."/>
            <person name="Tsolas J.M."/>
            <person name="Valente V.L."/>
            <person name="Venter E."/>
            <person name="Venter J.C."/>
            <person name="Vicario S."/>
            <person name="Vieira F.G."/>
            <person name="Vilella A.J."/>
            <person name="Villasante A."/>
            <person name="Walenz B."/>
            <person name="Wang J."/>
            <person name="Wasserman M."/>
            <person name="Watts T."/>
            <person name="Wilson D."/>
            <person name="Wilson R.K."/>
            <person name="Wing R.A."/>
            <person name="Wolfner M.F."/>
            <person name="Wong A."/>
            <person name="Wong G.K."/>
            <person name="Wu C.I."/>
            <person name="Wu G."/>
            <person name="Yamamoto D."/>
            <person name="Yang H.P."/>
            <person name="Yang S.P."/>
            <person name="Yorke J.A."/>
            <person name="Yoshida K."/>
            <person name="Zdobnov E."/>
            <person name="Zhang P."/>
            <person name="Zhang Y."/>
            <person name="Zimin A.V."/>
            <person name="Baldwin J."/>
            <person name="Abdouelleil A."/>
            <person name="Abdulkadir J."/>
            <person name="Abebe A."/>
            <person name="Abera B."/>
            <person name="Abreu J."/>
            <person name="Acer S.C."/>
            <person name="Aftuck L."/>
            <person name="Alexander A."/>
            <person name="An P."/>
            <person name="Anderson E."/>
            <person name="Anderson S."/>
            <person name="Arachi H."/>
            <person name="Azer M."/>
            <person name="Bachantsang P."/>
            <person name="Barry A."/>
            <person name="Bayul T."/>
            <person name="Berlin A."/>
            <person name="Bessette D."/>
            <person name="Bloom T."/>
            <person name="Blye J."/>
            <person name="Boguslavskiy L."/>
            <person name="Bonnet C."/>
            <person name="Boukhgalter B."/>
            <person name="Bourzgui I."/>
            <person name="Brown A."/>
            <person name="Cahill P."/>
            <person name="Channer S."/>
            <person name="Cheshatsang Y."/>
            <person name="Chuda L."/>
            <person name="Citroen M."/>
            <person name="Collymore A."/>
            <person name="Cooke P."/>
            <person name="Costello M."/>
            <person name="D'Aco K."/>
            <person name="Daza R."/>
            <person name="De Haan G."/>
            <person name="DeGray S."/>
            <person name="DeMaso C."/>
            <person name="Dhargay N."/>
            <person name="Dooley K."/>
            <person name="Dooley E."/>
            <person name="Doricent M."/>
            <person name="Dorje P."/>
            <person name="Dorjee K."/>
            <person name="Dupes A."/>
            <person name="Elong R."/>
            <person name="Falk J."/>
            <person name="Farina A."/>
            <person name="Faro S."/>
            <person name="Ferguson D."/>
            <person name="Fisher S."/>
            <person name="Foley C.D."/>
            <person name="Franke A."/>
            <person name="Friedrich D."/>
            <person name="Gadbois L."/>
            <person name="Gearin G."/>
            <person name="Gearin C.R."/>
            <person name="Giannoukos G."/>
            <person name="Goode T."/>
            <person name="Graham J."/>
            <person name="Grandbois E."/>
            <person name="Grewal S."/>
            <person name="Gyaltsen K."/>
            <person name="Hafez N."/>
            <person name="Hagos B."/>
            <person name="Hall J."/>
            <person name="Henson C."/>
            <person name="Hollinger A."/>
            <person name="Honan T."/>
            <person name="Huard M.D."/>
            <person name="Hughes L."/>
            <person name="Hurhula B."/>
            <person name="Husby M.E."/>
            <person name="Kamat A."/>
            <person name="Kanga B."/>
            <person name="Kashin S."/>
            <person name="Khazanovich D."/>
            <person name="Kisner P."/>
            <person name="Lance K."/>
            <person name="Lara M."/>
            <person name="Lee W."/>
            <person name="Lennon N."/>
            <person name="Letendre F."/>
            <person name="LeVine R."/>
            <person name="Lipovsky A."/>
            <person name="Liu X."/>
            <person name="Liu J."/>
            <person name="Liu S."/>
            <person name="Lokyitsang T."/>
            <person name="Lokyitsang Y."/>
            <person name="Lubonja R."/>
            <person name="Lui A."/>
            <person name="MacDonald P."/>
            <person name="Magnisalis V."/>
            <person name="Maru K."/>
            <person name="Matthews C."/>
            <person name="McCusker W."/>
            <person name="McDonough S."/>
            <person name="Mehta T."/>
            <person name="Meldrim J."/>
            <person name="Meneus L."/>
            <person name="Mihai O."/>
            <person name="Mihalev A."/>
            <person name="Mihova T."/>
            <person name="Mittelman R."/>
            <person name="Mlenga V."/>
            <person name="Montmayeur A."/>
            <person name="Mulrain L."/>
            <person name="Navidi A."/>
            <person name="Naylor J."/>
            <person name="Negash T."/>
            <person name="Nguyen T."/>
            <person name="Nguyen N."/>
            <person name="Nicol R."/>
            <person name="Norbu C."/>
            <person name="Norbu N."/>
            <person name="Novod N."/>
            <person name="O'Neill B."/>
            <person name="Osman S."/>
            <person name="Markiewicz E."/>
            <person name="Oyono O.L."/>
            <person name="Patti C."/>
            <person name="Phunkhang P."/>
            <person name="Pierre F."/>
            <person name="Priest M."/>
            <person name="Raghuraman S."/>
            <person name="Rege F."/>
            <person name="Reyes R."/>
            <person name="Rise C."/>
            <person name="Rogov P."/>
            <person name="Ross K."/>
            <person name="Ryan E."/>
            <person name="Settipalli S."/>
            <person name="Shea T."/>
            <person name="Sherpa N."/>
            <person name="Shi L."/>
            <person name="Shih D."/>
            <person name="Sparrow T."/>
            <person name="Spaulding J."/>
            <person name="Stalker J."/>
            <person name="Stange-Thomann N."/>
            <person name="Stavropoulos S."/>
            <person name="Stone C."/>
            <person name="Strader C."/>
            <person name="Tesfaye S."/>
            <person name="Thomson T."/>
            <person name="Thoulutsang Y."/>
            <person name="Thoulutsang D."/>
            <person name="Topham K."/>
            <person name="Topping I."/>
            <person name="Tsamla T."/>
            <person name="Vassiliev H."/>
            <person name="Vo A."/>
            <person name="Wangchuk T."/>
            <person name="Wangdi T."/>
            <person name="Weiand M."/>
            <person name="Wilkinson J."/>
            <person name="Wilson A."/>
            <person name="Yadav S."/>
            <person name="Young G."/>
            <person name="Yu Q."/>
            <person name="Zembek L."/>
            <person name="Zhong D."/>
            <person name="Zimmer A."/>
            <person name="Zwirko Z."/>
            <person name="Jaffe D.B."/>
            <person name="Alvarez P."/>
            <person name="Brockman W."/>
            <person name="Butler J."/>
            <person name="Chin C."/>
            <person name="Gnerre S."/>
            <person name="Grabherr M."/>
            <person name="Kleber M."/>
            <person name="Mauceli E."/>
            <person name="MacCallum I."/>
        </authorList>
    </citation>
    <scope>NUCLEOTIDE SEQUENCE [LARGE SCALE GENOMIC DNA]</scope>
    <source>
        <strain evidence="4">MSH-3 / Tucson 14011-0111.49</strain>
    </source>
</reference>
<feature type="compositionally biased region" description="Pro residues" evidence="1">
    <location>
        <begin position="152"/>
        <end position="169"/>
    </location>
</feature>
<dbReference type="OMA" id="HCHSHCN"/>
<sequence length="443" mass="48346">MHWLSLSLSALCCVVLLLLTLFRFCHSCYSHNHAIRHLRARVLEGLVAGKIANLSNGNSASPAAGLGFVGILPCALQWQAPPSTGKAPKLLNYAAASRTGSQPYAMPSSSSSKNCCGNGSSQPPPASGCCQDCRCCKQSYEHLPEPRLQHQQPPPPLFQHHQQPPPPPLYSNQQQQRQQQQQQVSCITTLQQTTTTQQMQQLPATPAAGYGYGNCLVPHVPETTTTTTSNTYVSNPLPDAVQPVQAVRHCHTNCGGNETCKLQQCSNSSHPAQPAQPMIFLPFMMPMQQSYMPYPPPCAAPEDFKPLIQVKPAPPPPQPPPPIRNYQQLIGQPPLPPYQTHILPCQKPIRTPMSTPPLPPLPPLPRSVQTLKSVAAKAIDAYQRNGKLPRNLPALRAMEMALRTNSFATPNAATAGTPRDEQLKDMADSDSEMEYMPPLHKYS</sequence>
<feature type="signal peptide" evidence="2">
    <location>
        <begin position="1"/>
        <end position="27"/>
    </location>
</feature>
<protein>
    <submittedName>
        <fullName evidence="3">GL23647</fullName>
    </submittedName>
</protein>
<organism evidence="4">
    <name type="scientific">Drosophila persimilis</name>
    <name type="common">Fruit fly</name>
    <dbReference type="NCBI Taxonomy" id="7234"/>
    <lineage>
        <taxon>Eukaryota</taxon>
        <taxon>Metazoa</taxon>
        <taxon>Ecdysozoa</taxon>
        <taxon>Arthropoda</taxon>
        <taxon>Hexapoda</taxon>
        <taxon>Insecta</taxon>
        <taxon>Pterygota</taxon>
        <taxon>Neoptera</taxon>
        <taxon>Endopterygota</taxon>
        <taxon>Diptera</taxon>
        <taxon>Brachycera</taxon>
        <taxon>Muscomorpha</taxon>
        <taxon>Ephydroidea</taxon>
        <taxon>Drosophilidae</taxon>
        <taxon>Drosophila</taxon>
        <taxon>Sophophora</taxon>
    </lineage>
</organism>
<keyword evidence="4" id="KW-1185">Reference proteome</keyword>
<proteinExistence type="predicted"/>
<gene>
    <name evidence="3" type="primary">Dper\GL23647</name>
    <name evidence="3" type="ORF">Dper_GL23647</name>
</gene>
<feature type="region of interest" description="Disordered" evidence="1">
    <location>
        <begin position="408"/>
        <end position="443"/>
    </location>
</feature>
<dbReference type="eggNOG" id="ENOG502T8ZE">
    <property type="taxonomic scope" value="Eukaryota"/>
</dbReference>
<dbReference type="GO" id="GO:0000381">
    <property type="term" value="P:regulation of alternative mRNA splicing, via spliceosome"/>
    <property type="evidence" value="ECO:0007669"/>
    <property type="project" value="EnsemblMetazoa"/>
</dbReference>
<feature type="chain" id="PRO_5002806178" evidence="2">
    <location>
        <begin position="28"/>
        <end position="443"/>
    </location>
</feature>
<evidence type="ECO:0000256" key="1">
    <source>
        <dbReference type="SAM" id="MobiDB-lite"/>
    </source>
</evidence>
<keyword evidence="2" id="KW-0732">Signal</keyword>
<evidence type="ECO:0000256" key="2">
    <source>
        <dbReference type="SAM" id="SignalP"/>
    </source>
</evidence>
<accession>B4G6C4</accession>
<dbReference type="OrthoDB" id="7873063at2759"/>
<feature type="region of interest" description="Disordered" evidence="1">
    <location>
        <begin position="146"/>
        <end position="181"/>
    </location>
</feature>
<dbReference type="AlphaFoldDB" id="B4G6C4"/>